<evidence type="ECO:0000313" key="3">
    <source>
        <dbReference type="Proteomes" id="UP000032702"/>
    </source>
</evidence>
<dbReference type="InterPro" id="IPR027417">
    <property type="entry name" value="P-loop_NTPase"/>
</dbReference>
<dbReference type="PATRIC" id="fig|378806.16.peg.2604"/>
<protein>
    <submittedName>
        <fullName evidence="2">Uncharacterized protein</fullName>
    </submittedName>
</protein>
<proteinExistence type="predicted"/>
<organism evidence="2 3">
    <name type="scientific">Stigmatella aurantiaca (strain DW4/3-1)</name>
    <dbReference type="NCBI Taxonomy" id="378806"/>
    <lineage>
        <taxon>Bacteria</taxon>
        <taxon>Pseudomonadati</taxon>
        <taxon>Myxococcota</taxon>
        <taxon>Myxococcia</taxon>
        <taxon>Myxococcales</taxon>
        <taxon>Cystobacterineae</taxon>
        <taxon>Archangiaceae</taxon>
        <taxon>Stigmatella</taxon>
    </lineage>
</organism>
<name>Q08TB8_STIAD</name>
<dbReference type="Gene3D" id="1.10.10.10">
    <property type="entry name" value="Winged helix-like DNA-binding domain superfamily/Winged helix DNA-binding domain"/>
    <property type="match status" value="1"/>
</dbReference>
<evidence type="ECO:0000313" key="2">
    <source>
        <dbReference type="EMBL" id="EAU63728.1"/>
    </source>
</evidence>
<dbReference type="SUPFAM" id="SSF46785">
    <property type="entry name" value="Winged helix' DNA-binding domain"/>
    <property type="match status" value="1"/>
</dbReference>
<feature type="region of interest" description="Disordered" evidence="1">
    <location>
        <begin position="1"/>
        <end position="45"/>
    </location>
</feature>
<dbReference type="Proteomes" id="UP000032702">
    <property type="component" value="Unassembled WGS sequence"/>
</dbReference>
<dbReference type="EMBL" id="AAMD01000149">
    <property type="protein sequence ID" value="EAU63728.1"/>
    <property type="molecule type" value="Genomic_DNA"/>
</dbReference>
<dbReference type="Gene3D" id="3.40.50.300">
    <property type="entry name" value="P-loop containing nucleotide triphosphate hydrolases"/>
    <property type="match status" value="1"/>
</dbReference>
<comment type="caution">
    <text evidence="2">The sequence shown here is derived from an EMBL/GenBank/DDBJ whole genome shotgun (WGS) entry which is preliminary data.</text>
</comment>
<dbReference type="AlphaFoldDB" id="Q08TB8"/>
<accession>Q08TB8</accession>
<reference evidence="2 3" key="1">
    <citation type="submission" date="2006-04" db="EMBL/GenBank/DDBJ databases">
        <authorList>
            <person name="Nierman W.C."/>
        </authorList>
    </citation>
    <scope>NUCLEOTIDE SEQUENCE [LARGE SCALE GENOMIC DNA]</scope>
    <source>
        <strain evidence="2 3">DW4/3-1</strain>
    </source>
</reference>
<dbReference type="InterPro" id="IPR036388">
    <property type="entry name" value="WH-like_DNA-bd_sf"/>
</dbReference>
<evidence type="ECO:0000256" key="1">
    <source>
        <dbReference type="SAM" id="MobiDB-lite"/>
    </source>
</evidence>
<dbReference type="SUPFAM" id="SSF52540">
    <property type="entry name" value="P-loop containing nucleoside triphosphate hydrolases"/>
    <property type="match status" value="1"/>
</dbReference>
<gene>
    <name evidence="2" type="ORF">STIAU_3226</name>
</gene>
<dbReference type="InterPro" id="IPR036390">
    <property type="entry name" value="WH_DNA-bd_sf"/>
</dbReference>
<sequence length="884" mass="99374">MARHPLSRAPGGTKPDARLAPVPPLLAGEHPVNTGPSLYNPRDTKPEQLDALLTGRTVLLDEILDNLREQAQGATRQHWLLRGQRGMGKTHLAGVIHYRVKQDASLGRTYLPLWLGEADTYEVYSSATLLKTIGDRFAEETTDLVLRERLNAVEGVGDDEGYFHEMVELLSTEADQRERVLLVLMENLDALLGSFGPKERKEQTRQLRSVLLHNPRFLFISTTPTYYLDNPLDDPKEPLYAHLKERDLDHLTEPETKQLLLKLAQVYPREGAEDFLDGKDGRLRLRVIHRLTGGLPRSLVMAFTAIREATGIGSLVQELRALLDAQTAYFEARLSQLPARERAIVTTLALAPTNLTMKEIATRSHLPERTLSTLVSRLEKEGHVRAVSKTGGKGSVYELSEGLFRLWYQYRKGRSVLEPLVEFLAYWYRVDELEGVVAALRQGTQANSSTHAAELALLQAEEALRRASSEEGQQERERIWTECQLAVQSEQAEIFVEQWARRLAAQLIKESLLLKETLQTGHGRESILKTIRDSPLSQEEIRPILLPQLLKAILDIFITKALREPKELEALSTIFSVILNQYGGETNPTPQMAAIRLAFSMLLANINPQRALDEIDLVLASVPKLQSLKPLILMARGQVLHSQHRTNEAILNLDEAITLIQAPSKQNPTEILVLHSMKTLTGLYDQQNQQDLAKRIREQLVARFDTWHQEPFRVSVAMNKAILAFGYGGVQAIPALKNWLDRYSSVDDPRYRGIQDGVRLLLALMSAAQDLSTAQEGITAWVESAATKRPIQLDLFFRLATSLFISFGPKPMKEWLSSLSSAQLPEETRLLISWHMMAADLLLADEDGPLAQQVQARLPPELRPNVEDLVRQVRKARAGLTQKA</sequence>